<evidence type="ECO:0008006" key="14">
    <source>
        <dbReference type="Google" id="ProtNLM"/>
    </source>
</evidence>
<evidence type="ECO:0000313" key="13">
    <source>
        <dbReference type="Proteomes" id="UP001141434"/>
    </source>
</evidence>
<evidence type="ECO:0000259" key="11">
    <source>
        <dbReference type="PROSITE" id="PS50929"/>
    </source>
</evidence>
<keyword evidence="2" id="KW-0813">Transport</keyword>
<dbReference type="GeneID" id="81398008"/>
<evidence type="ECO:0000313" key="12">
    <source>
        <dbReference type="EMBL" id="KAJ5087007.1"/>
    </source>
</evidence>
<dbReference type="PROSITE" id="PS00211">
    <property type="entry name" value="ABC_TRANSPORTER_1"/>
    <property type="match status" value="1"/>
</dbReference>
<keyword evidence="9" id="KW-0732">Signal</keyword>
<keyword evidence="4" id="KW-0547">Nucleotide-binding</keyword>
<proteinExistence type="predicted"/>
<accession>A0A9W9ES51</accession>
<name>A0A9W9ES51_9EURO</name>
<dbReference type="InterPro" id="IPR036640">
    <property type="entry name" value="ABC1_TM_sf"/>
</dbReference>
<dbReference type="FunFam" id="3.40.50.300:FF:001751">
    <property type="entry name" value="ABC bile acid transporter"/>
    <property type="match status" value="1"/>
</dbReference>
<feature type="signal peptide" evidence="9">
    <location>
        <begin position="1"/>
        <end position="16"/>
    </location>
</feature>
<dbReference type="PROSITE" id="PS50929">
    <property type="entry name" value="ABC_TM1F"/>
    <property type="match status" value="2"/>
</dbReference>
<evidence type="ECO:0000256" key="8">
    <source>
        <dbReference type="SAM" id="Phobius"/>
    </source>
</evidence>
<dbReference type="Gene3D" id="3.40.50.300">
    <property type="entry name" value="P-loop containing nucleotide triphosphate hydrolases"/>
    <property type="match status" value="2"/>
</dbReference>
<gene>
    <name evidence="12" type="ORF">NUU61_008314</name>
</gene>
<dbReference type="Gene3D" id="1.20.1560.10">
    <property type="entry name" value="ABC transporter type 1, transmembrane domain"/>
    <property type="match status" value="2"/>
</dbReference>
<keyword evidence="13" id="KW-1185">Reference proteome</keyword>
<comment type="subcellular location">
    <subcellularLocation>
        <location evidence="1">Membrane</location>
        <topology evidence="1">Multi-pass membrane protein</topology>
    </subcellularLocation>
</comment>
<protein>
    <recommendedName>
        <fullName evidence="14">ABC transporter</fullName>
    </recommendedName>
</protein>
<evidence type="ECO:0000256" key="2">
    <source>
        <dbReference type="ARBA" id="ARBA00022448"/>
    </source>
</evidence>
<dbReference type="Proteomes" id="UP001141434">
    <property type="component" value="Unassembled WGS sequence"/>
</dbReference>
<feature type="chain" id="PRO_5040908314" description="ABC transporter" evidence="9">
    <location>
        <begin position="17"/>
        <end position="1349"/>
    </location>
</feature>
<feature type="domain" description="ABC transporter" evidence="10">
    <location>
        <begin position="1133"/>
        <end position="1349"/>
    </location>
</feature>
<keyword evidence="3 8" id="KW-0812">Transmembrane</keyword>
<feature type="transmembrane region" description="Helical" evidence="8">
    <location>
        <begin position="778"/>
        <end position="799"/>
    </location>
</feature>
<reference evidence="12" key="2">
    <citation type="journal article" date="2023" name="IMA Fungus">
        <title>Comparative genomic study of the Penicillium genus elucidates a diverse pangenome and 15 lateral gene transfer events.</title>
        <authorList>
            <person name="Petersen C."/>
            <person name="Sorensen T."/>
            <person name="Nielsen M.R."/>
            <person name="Sondergaard T.E."/>
            <person name="Sorensen J.L."/>
            <person name="Fitzpatrick D.A."/>
            <person name="Frisvad J.C."/>
            <person name="Nielsen K.L."/>
        </authorList>
    </citation>
    <scope>NUCLEOTIDE SEQUENCE</scope>
    <source>
        <strain evidence="12">IBT 34128</strain>
    </source>
</reference>
<dbReference type="SUPFAM" id="SSF52540">
    <property type="entry name" value="P-loop containing nucleoside triphosphate hydrolases"/>
    <property type="match status" value="2"/>
</dbReference>
<sequence>MLVCFVLFFAAEVSLATGPDGAPMFKLVARNIASVAGGAACTTILLMPLRDPSLSLLGISGVGQPPSSDTRSPEDNLKLWQFLTVSWMGPLISTGKQRQLNEQDVWLLGFEFQHRRLHEKFRQILGSVLGRLLKANGIDVLIISTIAIVQMFCVLLQQLLQSMSDPSKSKRVPLTYALLSFILRLVAAQSQVLSLWYGRRCYERSRGEMVMMVYEKALSRKNIFGLRIEDKTEASSGEADGISSNDATLPETEALPAKPERSLWSRLFRGNEKAPEQNAKEAASLGKIFNLLRGDVYEVAQRFWEVDSLIDKPLGLTIAISLVWTLFGPSCFLGILAVLTAQAVNVVITRVLLRWERVRRAATDARLQITSQFVEAIRHLRWYGWQGHWLRQVMEARQHELNLRVITSLWSILIRSINAFASGVFPVVALYASTILAGHELRIDIIFPALQLFIMLETRLREIPNLITSLINAFIALGRIEDFMAEPDKENLPFEVSGDSSQPKLESCSFAWPGKTSPVLIDLNVIIPKGLTVVSGKVGAGKTAFLQALLGELDRLEGSSHLPNEMVGYCAQTPWLQSMSIRDNILFSAPYDEQRYKRTLEACALLPDLTQFKHGDLSFVGENGIGLSGGQKARVALARAVYSASRILLLDDPLSALDHNTAEFVVRKCFSGSLMEGRTIVLVTHRTSLVRHLADQVVEIIEGRATIHTKRLFSGITRHGGSESSLPLSDTESEMEDTNLEEEAAAIPDKFIEEEHRAEWGVKAWVYWNYIRAGKYRWWLALVVVLTLYRLIAIGQSWFLKGWGEAYDQTAMTFSSLWNPHTKLSQGTRLASLSSMGTSFAPRNPMDQLPSPRDDVRPWLWMFFGIICLQAATQVIGQLLMLVIVYCAGQTMFRQVMVRVSHATFRFFDVTPVGRLMNRLTSDIGVVDGNISEQFLVITFQAITWISSVLVIATATPVFLIFSLVLTVAFVLIFLQFLPASQSLRRLEMVSLSPLLSNFGELLHGLTTVRAFRAETRFQDRVISVVDKFQGMDHFYWSLQSWLVYRFESLSALSTFCLTALALYTNTTPGLVAFVLIAANNFVVSTHGLCKQYGQLQMDFVSVERVDELLHIEEETPGTIAPPAAWPTYGRDITFENVTLRYAPHLEPSLINISLRIPGGSTTAIIGRTGSGKSTLAVSLLSVVRPESGRILVDDINIADVNTQALRTRVTFVAQDPVLFPGSIRLNLDPTEDYSDAQCTDVLERLCSRHGWNLETHIEAGGKNFSQGQRQLIALTRAVLRRSPIVILDEATASVDHETSLEIQQIIREELQLSTVITIAHRIEAVKDADYFVVLDQGRVARQGPVRDL</sequence>
<evidence type="ECO:0000256" key="5">
    <source>
        <dbReference type="ARBA" id="ARBA00022840"/>
    </source>
</evidence>
<evidence type="ECO:0000256" key="1">
    <source>
        <dbReference type="ARBA" id="ARBA00004141"/>
    </source>
</evidence>
<dbReference type="SMART" id="SM00382">
    <property type="entry name" value="AAA"/>
    <property type="match status" value="2"/>
</dbReference>
<evidence type="ECO:0000256" key="7">
    <source>
        <dbReference type="ARBA" id="ARBA00023136"/>
    </source>
</evidence>
<keyword evidence="6 8" id="KW-1133">Transmembrane helix</keyword>
<dbReference type="InterPro" id="IPR011527">
    <property type="entry name" value="ABC1_TM_dom"/>
</dbReference>
<keyword evidence="7 8" id="KW-0472">Membrane</keyword>
<feature type="domain" description="ABC transporter" evidence="10">
    <location>
        <begin position="503"/>
        <end position="727"/>
    </location>
</feature>
<dbReference type="EMBL" id="JAPMSZ010000010">
    <property type="protein sequence ID" value="KAJ5087007.1"/>
    <property type="molecule type" value="Genomic_DNA"/>
</dbReference>
<dbReference type="InterPro" id="IPR027417">
    <property type="entry name" value="P-loop_NTPase"/>
</dbReference>
<feature type="domain" description="ABC transmembrane type-1" evidence="11">
    <location>
        <begin position="859"/>
        <end position="1098"/>
    </location>
</feature>
<evidence type="ECO:0000256" key="9">
    <source>
        <dbReference type="SAM" id="SignalP"/>
    </source>
</evidence>
<dbReference type="GO" id="GO:0016020">
    <property type="term" value="C:membrane"/>
    <property type="evidence" value="ECO:0007669"/>
    <property type="project" value="UniProtKB-SubCell"/>
</dbReference>
<dbReference type="RefSeq" id="XP_056509132.1">
    <property type="nucleotide sequence ID" value="XM_056658839.1"/>
</dbReference>
<dbReference type="GO" id="GO:0140359">
    <property type="term" value="F:ABC-type transporter activity"/>
    <property type="evidence" value="ECO:0007669"/>
    <property type="project" value="InterPro"/>
</dbReference>
<feature type="domain" description="ABC transmembrane type-1" evidence="11">
    <location>
        <begin position="140"/>
        <end position="472"/>
    </location>
</feature>
<dbReference type="GO" id="GO:0005524">
    <property type="term" value="F:ATP binding"/>
    <property type="evidence" value="ECO:0007669"/>
    <property type="project" value="UniProtKB-KW"/>
</dbReference>
<dbReference type="CDD" id="cd03244">
    <property type="entry name" value="ABCC_MRP_domain2"/>
    <property type="match status" value="1"/>
</dbReference>
<organism evidence="12 13">
    <name type="scientific">Penicillium alfredii</name>
    <dbReference type="NCBI Taxonomy" id="1506179"/>
    <lineage>
        <taxon>Eukaryota</taxon>
        <taxon>Fungi</taxon>
        <taxon>Dikarya</taxon>
        <taxon>Ascomycota</taxon>
        <taxon>Pezizomycotina</taxon>
        <taxon>Eurotiomycetes</taxon>
        <taxon>Eurotiomycetidae</taxon>
        <taxon>Eurotiales</taxon>
        <taxon>Aspergillaceae</taxon>
        <taxon>Penicillium</taxon>
    </lineage>
</organism>
<evidence type="ECO:0000256" key="3">
    <source>
        <dbReference type="ARBA" id="ARBA00022692"/>
    </source>
</evidence>
<feature type="transmembrane region" description="Helical" evidence="8">
    <location>
        <begin position="859"/>
        <end position="889"/>
    </location>
</feature>
<dbReference type="InterPro" id="IPR017871">
    <property type="entry name" value="ABC_transporter-like_CS"/>
</dbReference>
<evidence type="ECO:0000259" key="10">
    <source>
        <dbReference type="PROSITE" id="PS50893"/>
    </source>
</evidence>
<dbReference type="InterPro" id="IPR050173">
    <property type="entry name" value="ABC_transporter_C-like"/>
</dbReference>
<dbReference type="SUPFAM" id="SSF90123">
    <property type="entry name" value="ABC transporter transmembrane region"/>
    <property type="match status" value="2"/>
</dbReference>
<dbReference type="CDD" id="cd18604">
    <property type="entry name" value="ABC_6TM_VMR1_D2_like"/>
    <property type="match status" value="1"/>
</dbReference>
<dbReference type="Pfam" id="PF00664">
    <property type="entry name" value="ABC_membrane"/>
    <property type="match status" value="2"/>
</dbReference>
<dbReference type="OrthoDB" id="6500128at2759"/>
<comment type="caution">
    <text evidence="12">The sequence shown here is derived from an EMBL/GenBank/DDBJ whole genome shotgun (WGS) entry which is preliminary data.</text>
</comment>
<dbReference type="PANTHER" id="PTHR24223">
    <property type="entry name" value="ATP-BINDING CASSETTE SUB-FAMILY C"/>
    <property type="match status" value="1"/>
</dbReference>
<dbReference type="GO" id="GO:0016887">
    <property type="term" value="F:ATP hydrolysis activity"/>
    <property type="evidence" value="ECO:0007669"/>
    <property type="project" value="InterPro"/>
</dbReference>
<feature type="transmembrane region" description="Helical" evidence="8">
    <location>
        <begin position="1070"/>
        <end position="1090"/>
    </location>
</feature>
<evidence type="ECO:0000256" key="4">
    <source>
        <dbReference type="ARBA" id="ARBA00022741"/>
    </source>
</evidence>
<evidence type="ECO:0000256" key="6">
    <source>
        <dbReference type="ARBA" id="ARBA00022989"/>
    </source>
</evidence>
<reference evidence="12" key="1">
    <citation type="submission" date="2022-11" db="EMBL/GenBank/DDBJ databases">
        <authorList>
            <person name="Petersen C."/>
        </authorList>
    </citation>
    <scope>NUCLEOTIDE SEQUENCE</scope>
    <source>
        <strain evidence="12">IBT 34128</strain>
    </source>
</reference>
<feature type="transmembrane region" description="Helical" evidence="8">
    <location>
        <begin position="959"/>
        <end position="978"/>
    </location>
</feature>
<dbReference type="Pfam" id="PF00005">
    <property type="entry name" value="ABC_tran"/>
    <property type="match status" value="2"/>
</dbReference>
<feature type="transmembrane region" description="Helical" evidence="8">
    <location>
        <begin position="1043"/>
        <end position="1064"/>
    </location>
</feature>
<keyword evidence="5" id="KW-0067">ATP-binding</keyword>
<dbReference type="CDD" id="cd03250">
    <property type="entry name" value="ABCC_MRP_domain1"/>
    <property type="match status" value="1"/>
</dbReference>
<dbReference type="FunFam" id="3.40.50.300:FF:001577">
    <property type="entry name" value="ABC bile acid transporter"/>
    <property type="match status" value="1"/>
</dbReference>
<dbReference type="InterPro" id="IPR003439">
    <property type="entry name" value="ABC_transporter-like_ATP-bd"/>
</dbReference>
<dbReference type="PANTHER" id="PTHR24223:SF415">
    <property type="entry name" value="FI20190P1"/>
    <property type="match status" value="1"/>
</dbReference>
<dbReference type="InterPro" id="IPR003593">
    <property type="entry name" value="AAA+_ATPase"/>
</dbReference>
<dbReference type="PROSITE" id="PS50893">
    <property type="entry name" value="ABC_TRANSPORTER_2"/>
    <property type="match status" value="2"/>
</dbReference>